<keyword evidence="3" id="KW-1185">Reference proteome</keyword>
<dbReference type="EMBL" id="AJVK01076197">
    <property type="status" value="NOT_ANNOTATED_CDS"/>
    <property type="molecule type" value="Genomic_DNA"/>
</dbReference>
<dbReference type="AlphaFoldDB" id="A0A1B0DMK2"/>
<evidence type="ECO:0000313" key="3">
    <source>
        <dbReference type="Proteomes" id="UP000092462"/>
    </source>
</evidence>
<dbReference type="Pfam" id="PF17921">
    <property type="entry name" value="Integrase_H2C2"/>
    <property type="match status" value="1"/>
</dbReference>
<dbReference type="FunFam" id="3.30.420.10:FF:000032">
    <property type="entry name" value="Retrovirus-related Pol polyprotein from transposon 297-like Protein"/>
    <property type="match status" value="1"/>
</dbReference>
<dbReference type="InterPro" id="IPR036397">
    <property type="entry name" value="RNaseH_sf"/>
</dbReference>
<dbReference type="InterPro" id="IPR050951">
    <property type="entry name" value="Retrovirus_Pol_polyprotein"/>
</dbReference>
<dbReference type="PROSITE" id="PS50994">
    <property type="entry name" value="INTEGRASE"/>
    <property type="match status" value="1"/>
</dbReference>
<dbReference type="EnsemblMetazoa" id="PPAI009594-RA">
    <property type="protein sequence ID" value="PPAI009594-PA"/>
    <property type="gene ID" value="PPAI009594"/>
</dbReference>
<dbReference type="EC" id="2.7.7.49" evidence="1"/>
<evidence type="ECO:0000313" key="2">
    <source>
        <dbReference type="EnsemblMetazoa" id="PPAI009594-PA"/>
    </source>
</evidence>
<dbReference type="InterPro" id="IPR001584">
    <property type="entry name" value="Integrase_cat-core"/>
</dbReference>
<dbReference type="Proteomes" id="UP000092462">
    <property type="component" value="Unassembled WGS sequence"/>
</dbReference>
<reference evidence="2" key="1">
    <citation type="submission" date="2022-08" db="UniProtKB">
        <authorList>
            <consortium name="EnsemblMetazoa"/>
        </authorList>
    </citation>
    <scope>IDENTIFICATION</scope>
    <source>
        <strain evidence="2">Israel</strain>
    </source>
</reference>
<proteinExistence type="predicted"/>
<dbReference type="VEuPathDB" id="VectorBase:PPAI009594"/>
<name>A0A1B0DMK2_PHLPP</name>
<evidence type="ECO:0000256" key="1">
    <source>
        <dbReference type="ARBA" id="ARBA00012493"/>
    </source>
</evidence>
<organism evidence="2 3">
    <name type="scientific">Phlebotomus papatasi</name>
    <name type="common">Sandfly</name>
    <dbReference type="NCBI Taxonomy" id="29031"/>
    <lineage>
        <taxon>Eukaryota</taxon>
        <taxon>Metazoa</taxon>
        <taxon>Ecdysozoa</taxon>
        <taxon>Arthropoda</taxon>
        <taxon>Hexapoda</taxon>
        <taxon>Insecta</taxon>
        <taxon>Pterygota</taxon>
        <taxon>Neoptera</taxon>
        <taxon>Endopterygota</taxon>
        <taxon>Diptera</taxon>
        <taxon>Nematocera</taxon>
        <taxon>Psychodoidea</taxon>
        <taxon>Psychodidae</taxon>
        <taxon>Phlebotomus</taxon>
        <taxon>Phlebotomus</taxon>
    </lineage>
</organism>
<dbReference type="PANTHER" id="PTHR37984:SF15">
    <property type="entry name" value="INTEGRASE CATALYTIC DOMAIN-CONTAINING PROTEIN"/>
    <property type="match status" value="1"/>
</dbReference>
<dbReference type="InterPro" id="IPR012337">
    <property type="entry name" value="RNaseH-like_sf"/>
</dbReference>
<dbReference type="InterPro" id="IPR041588">
    <property type="entry name" value="Integrase_H2C2"/>
</dbReference>
<dbReference type="GO" id="GO:0003676">
    <property type="term" value="F:nucleic acid binding"/>
    <property type="evidence" value="ECO:0007669"/>
    <property type="project" value="InterPro"/>
</dbReference>
<dbReference type="PANTHER" id="PTHR37984">
    <property type="entry name" value="PROTEIN CBG26694"/>
    <property type="match status" value="1"/>
</dbReference>
<dbReference type="Gene3D" id="1.10.340.70">
    <property type="match status" value="1"/>
</dbReference>
<dbReference type="GO" id="GO:0015074">
    <property type="term" value="P:DNA integration"/>
    <property type="evidence" value="ECO:0007669"/>
    <property type="project" value="InterPro"/>
</dbReference>
<protein>
    <recommendedName>
        <fullName evidence="1">RNA-directed DNA polymerase</fullName>
        <ecNumber evidence="1">2.7.7.49</ecNumber>
    </recommendedName>
</protein>
<dbReference type="Pfam" id="PF00665">
    <property type="entry name" value="rve"/>
    <property type="match status" value="1"/>
</dbReference>
<dbReference type="GO" id="GO:0003964">
    <property type="term" value="F:RNA-directed DNA polymerase activity"/>
    <property type="evidence" value="ECO:0007669"/>
    <property type="project" value="UniProtKB-EC"/>
</dbReference>
<accession>A0A1B0DMK2</accession>
<dbReference type="SUPFAM" id="SSF53098">
    <property type="entry name" value="Ribonuclease H-like"/>
    <property type="match status" value="1"/>
</dbReference>
<sequence>MVTFVLSDLILFLYEDKIERLKDPKAIESIIKLFHNSKIGGHMGISKTLRRISQYYKWKGMYRQVKNFIKKCSDCQRLKSSKNPKAPLEITTTAINPFQKIYLDIVGPLEVTYNGNKYLLTAQCELCKYLLAIPIPNAEANTVAHAFASNIVCIFGSPQTIVTDQGTNFMSNVFKETAKILQIVKLNCSAYHPESNGSLERSHKVIGDYLRLPKIWDTLAPFATYSYNTAIHSATNYSSFELVFGRIPEFPIKLSNKPSPVYNYDNYSKLLKFYLERAHHFARNNLIDAKHKYKTDYDKLTATKNFRVDDLVLIKNNAHKVGECFLTIFSGF</sequence>
<dbReference type="Gene3D" id="3.30.420.10">
    <property type="entry name" value="Ribonuclease H-like superfamily/Ribonuclease H"/>
    <property type="match status" value="1"/>
</dbReference>